<dbReference type="OrthoDB" id="4829187at2759"/>
<sequence>MSCGHILRSRLRDCGASAECKGEHWQSAFINDSCAACHRPLNYSQNRAMHEAEHAVLMADYRRAEAGGDDEGMRRLQRAMLEHTRSSRQRNFAVSLVREERYGGVQWPGTSGEDSGHASNDDGSGPEPNGKA</sequence>
<evidence type="ECO:0000313" key="2">
    <source>
        <dbReference type="EMBL" id="KZL68312.1"/>
    </source>
</evidence>
<feature type="region of interest" description="Disordered" evidence="1">
    <location>
        <begin position="103"/>
        <end position="132"/>
    </location>
</feature>
<keyword evidence="3" id="KW-1185">Reference proteome</keyword>
<name>A0A166QT08_9PEZI</name>
<evidence type="ECO:0000313" key="3">
    <source>
        <dbReference type="Proteomes" id="UP000076552"/>
    </source>
</evidence>
<proteinExistence type="predicted"/>
<gene>
    <name evidence="2" type="ORF">CT0861_08201</name>
</gene>
<comment type="caution">
    <text evidence="2">The sequence shown here is derived from an EMBL/GenBank/DDBJ whole genome shotgun (WGS) entry which is preliminary data.</text>
</comment>
<organism evidence="2 3">
    <name type="scientific">Colletotrichum tofieldiae</name>
    <dbReference type="NCBI Taxonomy" id="708197"/>
    <lineage>
        <taxon>Eukaryota</taxon>
        <taxon>Fungi</taxon>
        <taxon>Dikarya</taxon>
        <taxon>Ascomycota</taxon>
        <taxon>Pezizomycotina</taxon>
        <taxon>Sordariomycetes</taxon>
        <taxon>Hypocreomycetidae</taxon>
        <taxon>Glomerellales</taxon>
        <taxon>Glomerellaceae</taxon>
        <taxon>Colletotrichum</taxon>
        <taxon>Colletotrichum spaethianum species complex</taxon>
    </lineage>
</organism>
<evidence type="ECO:0000256" key="1">
    <source>
        <dbReference type="SAM" id="MobiDB-lite"/>
    </source>
</evidence>
<protein>
    <submittedName>
        <fullName evidence="2">Uncharacterized protein</fullName>
    </submittedName>
</protein>
<dbReference type="AlphaFoldDB" id="A0A166QT08"/>
<dbReference type="EMBL" id="LFIV01000124">
    <property type="protein sequence ID" value="KZL68312.1"/>
    <property type="molecule type" value="Genomic_DNA"/>
</dbReference>
<reference evidence="2 3" key="1">
    <citation type="submission" date="2015-06" db="EMBL/GenBank/DDBJ databases">
        <title>Survival trade-offs in plant roots during colonization by closely related pathogenic and mutualistic fungi.</title>
        <authorList>
            <person name="Hacquard S."/>
            <person name="Kracher B."/>
            <person name="Hiruma K."/>
            <person name="Weinman A."/>
            <person name="Muench P."/>
            <person name="Garrido Oter R."/>
            <person name="Ver Loren van Themaat E."/>
            <person name="Dallerey J.-F."/>
            <person name="Damm U."/>
            <person name="Henrissat B."/>
            <person name="Lespinet O."/>
            <person name="Thon M."/>
            <person name="Kemen E."/>
            <person name="McHardy A.C."/>
            <person name="Schulze-Lefert P."/>
            <person name="O'Connell R.J."/>
        </authorList>
    </citation>
    <scope>NUCLEOTIDE SEQUENCE [LARGE SCALE GENOMIC DNA]</scope>
    <source>
        <strain evidence="2 3">0861</strain>
    </source>
</reference>
<accession>A0A166QT08</accession>
<dbReference type="Proteomes" id="UP000076552">
    <property type="component" value="Unassembled WGS sequence"/>
</dbReference>